<dbReference type="EMBL" id="MN739769">
    <property type="protein sequence ID" value="QHT25518.1"/>
    <property type="molecule type" value="Genomic_DNA"/>
</dbReference>
<reference evidence="1" key="1">
    <citation type="journal article" date="2020" name="Nature">
        <title>Giant virus diversity and host interactions through global metagenomics.</title>
        <authorList>
            <person name="Schulz F."/>
            <person name="Roux S."/>
            <person name="Paez-Espino D."/>
            <person name="Jungbluth S."/>
            <person name="Walsh D.A."/>
            <person name="Denef V.J."/>
            <person name="McMahon K.D."/>
            <person name="Konstantinidis K.T."/>
            <person name="Eloe-Fadrosh E.A."/>
            <person name="Kyrpides N.C."/>
            <person name="Woyke T."/>
        </authorList>
    </citation>
    <scope>NUCLEOTIDE SEQUENCE</scope>
    <source>
        <strain evidence="1">GVMAG-M-3300023179-152</strain>
    </source>
</reference>
<organism evidence="1">
    <name type="scientific">viral metagenome</name>
    <dbReference type="NCBI Taxonomy" id="1070528"/>
    <lineage>
        <taxon>unclassified sequences</taxon>
        <taxon>metagenomes</taxon>
        <taxon>organismal metagenomes</taxon>
    </lineage>
</organism>
<proteinExistence type="predicted"/>
<dbReference type="AlphaFoldDB" id="A0A6C0E9M4"/>
<accession>A0A6C0E9M4</accession>
<name>A0A6C0E9M4_9ZZZZ</name>
<evidence type="ECO:0000313" key="1">
    <source>
        <dbReference type="EMBL" id="QHT25518.1"/>
    </source>
</evidence>
<protein>
    <submittedName>
        <fullName evidence="1">Uncharacterized protein</fullName>
    </submittedName>
</protein>
<sequence length="36" mass="4240">MSNFKKLKKVFTKELQKYVLLLKCCKKHKSTEKPAA</sequence>